<evidence type="ECO:0000256" key="4">
    <source>
        <dbReference type="ARBA" id="ARBA00022989"/>
    </source>
</evidence>
<feature type="transmembrane region" description="Helical" evidence="6">
    <location>
        <begin position="176"/>
        <end position="198"/>
    </location>
</feature>
<sequence length="421" mass="49030">MNQIRNSFFSLISIFLNVAFGFVYNKIVSVYFGPIGLSLLTHYQNLVAFFMHIPQEGIHKAFINQLTQEEDSKKYTGKIIVHTVVWNVIIFLMQWVCLLVYMYWAESPLEELFVDWKASLLIGVSFFLFVLNLLASSWMVARHKLKRYAVYTFLLGITSVIGMFCCVYFNVSHSLYWIILAVTLSNFPVFIYMCLTVYRKFHYSWNDVKDLFDGKDYFMPLIIMGAVSLISGKLLDYIVREIAFDLIGPYETGLWQSAVKISQAFVFLCGAFLSTIFYPYASECIKDKSALHNYVKKFMLLYAPVTLIGVAAMFILKGLLFQILFSEEFIQADKYFLLILIGDWLRCLSWVGGYLLMASSDTRRFILFEIISGVVFILVFILGTDYFSWEVMAVANLIRYIVYSILMLFYYKRVWMLKESR</sequence>
<dbReference type="PANTHER" id="PTHR30250">
    <property type="entry name" value="PST FAMILY PREDICTED COLANIC ACID TRANSPORTER"/>
    <property type="match status" value="1"/>
</dbReference>
<accession>A0A6N4STR2</accession>
<reference evidence="7 8" key="1">
    <citation type="journal article" date="2007" name="Appl. Environ. Microbiol.">
        <title>Genome sequence of the cellulolytic gliding bacterium Cytophaga hutchinsonii.</title>
        <authorList>
            <person name="Xie G."/>
            <person name="Bruce D.C."/>
            <person name="Challacombe J.F."/>
            <person name="Chertkov O."/>
            <person name="Detter J.C."/>
            <person name="Gilna P."/>
            <person name="Han C.S."/>
            <person name="Lucas S."/>
            <person name="Misra M."/>
            <person name="Myers G.L."/>
            <person name="Richardson P."/>
            <person name="Tapia R."/>
            <person name="Thayer N."/>
            <person name="Thompson L.S."/>
            <person name="Brettin T.S."/>
            <person name="Henrissat B."/>
            <person name="Wilson D.B."/>
            <person name="McBride M.J."/>
        </authorList>
    </citation>
    <scope>NUCLEOTIDE SEQUENCE [LARGE SCALE GENOMIC DNA]</scope>
    <source>
        <strain evidence="8">ATCC 33406 / DSM 1761 / CIP 103989 / NBRC 15051 / NCIMB 9469 / D465</strain>
    </source>
</reference>
<dbReference type="RefSeq" id="WP_011585875.1">
    <property type="nucleotide sequence ID" value="NC_008255.1"/>
</dbReference>
<feature type="transmembrane region" description="Helical" evidence="6">
    <location>
        <begin position="259"/>
        <end position="280"/>
    </location>
</feature>
<evidence type="ECO:0000256" key="6">
    <source>
        <dbReference type="SAM" id="Phobius"/>
    </source>
</evidence>
<feature type="transmembrane region" description="Helical" evidence="6">
    <location>
        <begin position="218"/>
        <end position="239"/>
    </location>
</feature>
<name>A0A6N4STR2_CYTH3</name>
<feature type="transmembrane region" description="Helical" evidence="6">
    <location>
        <begin position="389"/>
        <end position="411"/>
    </location>
</feature>
<dbReference type="CDD" id="cd13125">
    <property type="entry name" value="MATE_like_10"/>
    <property type="match status" value="1"/>
</dbReference>
<keyword evidence="4 6" id="KW-1133">Transmembrane helix</keyword>
<dbReference type="InterPro" id="IPR050833">
    <property type="entry name" value="Poly_Biosynth_Transport"/>
</dbReference>
<evidence type="ECO:0000256" key="5">
    <source>
        <dbReference type="ARBA" id="ARBA00023136"/>
    </source>
</evidence>
<dbReference type="GO" id="GO:0009246">
    <property type="term" value="P:enterobacterial common antigen biosynthetic process"/>
    <property type="evidence" value="ECO:0007669"/>
    <property type="project" value="InterPro"/>
</dbReference>
<gene>
    <name evidence="7" type="primary">wzxE</name>
    <name evidence="7" type="ordered locus">CHU_2507</name>
</gene>
<dbReference type="AlphaFoldDB" id="A0A6N4STR2"/>
<evidence type="ECO:0000256" key="3">
    <source>
        <dbReference type="ARBA" id="ARBA00022692"/>
    </source>
</evidence>
<feature type="transmembrane region" description="Helical" evidence="6">
    <location>
        <begin position="7"/>
        <end position="24"/>
    </location>
</feature>
<dbReference type="OrthoDB" id="954555at2"/>
<dbReference type="Proteomes" id="UP000001822">
    <property type="component" value="Chromosome"/>
</dbReference>
<evidence type="ECO:0000313" key="7">
    <source>
        <dbReference type="EMBL" id="ABG59761.1"/>
    </source>
</evidence>
<evidence type="ECO:0000256" key="1">
    <source>
        <dbReference type="ARBA" id="ARBA00004651"/>
    </source>
</evidence>
<comment type="subcellular location">
    <subcellularLocation>
        <location evidence="1">Cell membrane</location>
        <topology evidence="1">Multi-pass membrane protein</topology>
    </subcellularLocation>
</comment>
<keyword evidence="2" id="KW-1003">Cell membrane</keyword>
<protein>
    <submittedName>
        <fullName evidence="7">Membrane protein</fullName>
    </submittedName>
</protein>
<feature type="transmembrane region" description="Helical" evidence="6">
    <location>
        <begin position="365"/>
        <end position="383"/>
    </location>
</feature>
<dbReference type="PANTHER" id="PTHR30250:SF11">
    <property type="entry name" value="O-ANTIGEN TRANSPORTER-RELATED"/>
    <property type="match status" value="1"/>
</dbReference>
<feature type="transmembrane region" description="Helical" evidence="6">
    <location>
        <begin position="148"/>
        <end position="170"/>
    </location>
</feature>
<keyword evidence="8" id="KW-1185">Reference proteome</keyword>
<proteinExistence type="predicted"/>
<keyword evidence="5 6" id="KW-0472">Membrane</keyword>
<feature type="transmembrane region" description="Helical" evidence="6">
    <location>
        <begin position="335"/>
        <end position="358"/>
    </location>
</feature>
<dbReference type="GO" id="GO:0005886">
    <property type="term" value="C:plasma membrane"/>
    <property type="evidence" value="ECO:0007669"/>
    <property type="project" value="UniProtKB-SubCell"/>
</dbReference>
<evidence type="ECO:0000256" key="2">
    <source>
        <dbReference type="ARBA" id="ARBA00022475"/>
    </source>
</evidence>
<feature type="transmembrane region" description="Helical" evidence="6">
    <location>
        <begin position="30"/>
        <end position="51"/>
    </location>
</feature>
<feature type="transmembrane region" description="Helical" evidence="6">
    <location>
        <begin position="300"/>
        <end position="323"/>
    </location>
</feature>
<evidence type="ECO:0000313" key="8">
    <source>
        <dbReference type="Proteomes" id="UP000001822"/>
    </source>
</evidence>
<dbReference type="InterPro" id="IPR044550">
    <property type="entry name" value="WzxE"/>
</dbReference>
<dbReference type="KEGG" id="chu:CHU_2507"/>
<keyword evidence="3 6" id="KW-0812">Transmembrane</keyword>
<organism evidence="7 8">
    <name type="scientific">Cytophaga hutchinsonii (strain ATCC 33406 / DSM 1761 / CIP 103989 / NBRC 15051 / NCIMB 9469 / D465)</name>
    <dbReference type="NCBI Taxonomy" id="269798"/>
    <lineage>
        <taxon>Bacteria</taxon>
        <taxon>Pseudomonadati</taxon>
        <taxon>Bacteroidota</taxon>
        <taxon>Cytophagia</taxon>
        <taxon>Cytophagales</taxon>
        <taxon>Cytophagaceae</taxon>
        <taxon>Cytophaga</taxon>
    </lineage>
</organism>
<feature type="transmembrane region" description="Helical" evidence="6">
    <location>
        <begin position="84"/>
        <end position="104"/>
    </location>
</feature>
<dbReference type="EMBL" id="CP000383">
    <property type="protein sequence ID" value="ABG59761.1"/>
    <property type="molecule type" value="Genomic_DNA"/>
</dbReference>
<feature type="transmembrane region" description="Helical" evidence="6">
    <location>
        <begin position="116"/>
        <end position="141"/>
    </location>
</feature>